<gene>
    <name evidence="2" type="ORF">H2136_06770</name>
</gene>
<dbReference type="Pfam" id="PF11006">
    <property type="entry name" value="DUF2845"/>
    <property type="match status" value="1"/>
</dbReference>
<feature type="signal peptide" evidence="1">
    <location>
        <begin position="1"/>
        <end position="26"/>
    </location>
</feature>
<dbReference type="EMBL" id="JACLAN010000002">
    <property type="protein sequence ID" value="MBC8673914.1"/>
    <property type="molecule type" value="Genomic_DNA"/>
</dbReference>
<dbReference type="AlphaFoldDB" id="A0A926IY06"/>
<evidence type="ECO:0000256" key="1">
    <source>
        <dbReference type="SAM" id="SignalP"/>
    </source>
</evidence>
<protein>
    <submittedName>
        <fullName evidence="2">DUF2845 domain-containing protein</fullName>
    </submittedName>
</protein>
<keyword evidence="1" id="KW-0732">Signal</keyword>
<evidence type="ECO:0000313" key="2">
    <source>
        <dbReference type="EMBL" id="MBC8673914.1"/>
    </source>
</evidence>
<organism evidence="2">
    <name type="scientific">Aeromonas hydrophila</name>
    <dbReference type="NCBI Taxonomy" id="644"/>
    <lineage>
        <taxon>Bacteria</taxon>
        <taxon>Pseudomonadati</taxon>
        <taxon>Pseudomonadota</taxon>
        <taxon>Gammaproteobacteria</taxon>
        <taxon>Aeromonadales</taxon>
        <taxon>Aeromonadaceae</taxon>
        <taxon>Aeromonas</taxon>
    </lineage>
</organism>
<reference evidence="2" key="1">
    <citation type="submission" date="2020-07" db="EMBL/GenBank/DDBJ databases">
        <title>Carbapenem Resistant Aeromonas hydrophila Carrying blacphA7 Isolated from Two Solid Organ Transplant Patients.</title>
        <authorList>
            <person name="Hilt E."/>
            <person name="Fitzwater S.P."/>
            <person name="Ward K."/>
            <person name="De St Maurice A."/>
            <person name="Chandrasekaran S."/>
            <person name="Garner O.B."/>
            <person name="Yang S."/>
        </authorList>
    </citation>
    <scope>NUCLEOTIDE SEQUENCE</scope>
    <source>
        <strain evidence="2">B-1</strain>
    </source>
</reference>
<proteinExistence type="predicted"/>
<sequence>MESPMKSLPLVSGALLALLLSLPASAGAMRCKNALITEGDSTAEMLPRRGEPMLREELTRNEENQFGNLMQVKYGERWTYNFGKNEFMRFVTVRNGVITDIENGPRGE</sequence>
<comment type="caution">
    <text evidence="2">The sequence shown here is derived from an EMBL/GenBank/DDBJ whole genome shotgun (WGS) entry which is preliminary data.</text>
</comment>
<dbReference type="InterPro" id="IPR021268">
    <property type="entry name" value="DUF2845"/>
</dbReference>
<name>A0A926IY06_AERHY</name>
<accession>A0A926IY06</accession>
<feature type="chain" id="PRO_5037665122" evidence="1">
    <location>
        <begin position="27"/>
        <end position="108"/>
    </location>
</feature>